<dbReference type="Pfam" id="PF08445">
    <property type="entry name" value="FR47"/>
    <property type="match status" value="1"/>
</dbReference>
<keyword evidence="5" id="KW-1185">Reference proteome</keyword>
<dbReference type="Gene3D" id="3.40.630.30">
    <property type="match status" value="1"/>
</dbReference>
<reference evidence="3 4" key="1">
    <citation type="journal article" date="2016" name="Nat. Commun.">
        <title>Microbial interactions lead to rapid micro-scale successions on model marine particles.</title>
        <authorList>
            <person name="Datta M.S."/>
            <person name="Sliwerska E."/>
            <person name="Gore J."/>
            <person name="Polz M.F."/>
            <person name="Cordero O.X."/>
        </authorList>
    </citation>
    <scope>NUCLEOTIDE SEQUENCE [LARGE SCALE GENOMIC DNA]</scope>
    <source>
        <strain evidence="3 4">4G03</strain>
    </source>
</reference>
<evidence type="ECO:0000313" key="4">
    <source>
        <dbReference type="Proteomes" id="UP000222163"/>
    </source>
</evidence>
<dbReference type="PROSITE" id="PS51186">
    <property type="entry name" value="GNAT"/>
    <property type="match status" value="1"/>
</dbReference>
<dbReference type="InterPro" id="IPR000182">
    <property type="entry name" value="GNAT_dom"/>
</dbReference>
<reference evidence="2 5" key="3">
    <citation type="submission" date="2023-07" db="EMBL/GenBank/DDBJ databases">
        <title>Genome content predicts the carbon catabolic preferences of heterotrophic bacteria.</title>
        <authorList>
            <person name="Gralka M."/>
        </authorList>
    </citation>
    <scope>NUCLEOTIDE SEQUENCE [LARGE SCALE GENOMIC DNA]</scope>
    <source>
        <strain evidence="2 5">4G03</strain>
    </source>
</reference>
<dbReference type="AlphaFoldDB" id="A0A2G1BYJ5"/>
<feature type="domain" description="N-acetyltransferase" evidence="1">
    <location>
        <begin position="99"/>
        <end position="225"/>
    </location>
</feature>
<evidence type="ECO:0000259" key="1">
    <source>
        <dbReference type="PROSITE" id="PS51186"/>
    </source>
</evidence>
<dbReference type="SUPFAM" id="SSF55729">
    <property type="entry name" value="Acyl-CoA N-acyltransferases (Nat)"/>
    <property type="match status" value="1"/>
</dbReference>
<sequence length="225" mass="26331">MNNKLENPVWHSLCETHQKFAINYDSVKFYNPTVCPFGAFTDASKTTEALNEYSKLTDQFFLVSENKTPTYDKDKILLYKKIDGCQMVLENITDVDITEEIIPLTEKHVDEIYNLVWLVMPGYYRKRTFDMGKYFGIFKNNKLVAVTGQRMQTDNFIEVSAVVTHPKHTRKGLAKQLSQHVTKEILKDGKHPILHTNKGNPAIQLYEKLGYKLTRDMNWWFFHKK</sequence>
<dbReference type="EMBL" id="PDUU01000001">
    <property type="protein sequence ID" value="PHN99086.1"/>
    <property type="molecule type" value="Genomic_DNA"/>
</dbReference>
<evidence type="ECO:0000313" key="5">
    <source>
        <dbReference type="Proteomes" id="UP001242342"/>
    </source>
</evidence>
<dbReference type="RefSeq" id="WP_099213761.1">
    <property type="nucleotide sequence ID" value="NZ_JAUYVU010000005.1"/>
</dbReference>
<keyword evidence="2" id="KW-0012">Acyltransferase</keyword>
<organism evidence="3 4">
    <name type="scientific">Tenacibaculum discolor</name>
    <dbReference type="NCBI Taxonomy" id="361581"/>
    <lineage>
        <taxon>Bacteria</taxon>
        <taxon>Pseudomonadati</taxon>
        <taxon>Bacteroidota</taxon>
        <taxon>Flavobacteriia</taxon>
        <taxon>Flavobacteriales</taxon>
        <taxon>Flavobacteriaceae</taxon>
        <taxon>Tenacibaculum</taxon>
    </lineage>
</organism>
<evidence type="ECO:0000313" key="3">
    <source>
        <dbReference type="EMBL" id="PHN99086.1"/>
    </source>
</evidence>
<evidence type="ECO:0000313" key="2">
    <source>
        <dbReference type="EMBL" id="MDP2541465.1"/>
    </source>
</evidence>
<reference evidence="3" key="2">
    <citation type="submission" date="2017-10" db="EMBL/GenBank/DDBJ databases">
        <authorList>
            <person name="Enke T.N."/>
            <person name="Cordero O.X."/>
        </authorList>
    </citation>
    <scope>NUCLEOTIDE SEQUENCE</scope>
    <source>
        <strain evidence="3">4G03</strain>
    </source>
</reference>
<dbReference type="InterPro" id="IPR013653">
    <property type="entry name" value="GCN5-like_dom"/>
</dbReference>
<dbReference type="CDD" id="cd04301">
    <property type="entry name" value="NAT_SF"/>
    <property type="match status" value="1"/>
</dbReference>
<dbReference type="InterPro" id="IPR016181">
    <property type="entry name" value="Acyl_CoA_acyltransferase"/>
</dbReference>
<dbReference type="EMBL" id="JAUYVU010000005">
    <property type="protein sequence ID" value="MDP2541465.1"/>
    <property type="molecule type" value="Genomic_DNA"/>
</dbReference>
<dbReference type="Proteomes" id="UP000222163">
    <property type="component" value="Unassembled WGS sequence"/>
</dbReference>
<gene>
    <name evidence="3" type="ORF">CSC81_00240</name>
    <name evidence="2" type="ORF">Q8W23_08275</name>
</gene>
<comment type="caution">
    <text evidence="3">The sequence shown here is derived from an EMBL/GenBank/DDBJ whole genome shotgun (WGS) entry which is preliminary data.</text>
</comment>
<dbReference type="EC" id="2.3.1.-" evidence="2"/>
<proteinExistence type="predicted"/>
<keyword evidence="2" id="KW-0808">Transferase</keyword>
<protein>
    <submittedName>
        <fullName evidence="3">GNAT family N-acetyltransferase</fullName>
        <ecNumber evidence="2">2.3.1.-</ecNumber>
    </submittedName>
</protein>
<dbReference type="GO" id="GO:0016747">
    <property type="term" value="F:acyltransferase activity, transferring groups other than amino-acyl groups"/>
    <property type="evidence" value="ECO:0007669"/>
    <property type="project" value="InterPro"/>
</dbReference>
<accession>A0A2G1BYJ5</accession>
<name>A0A2G1BYJ5_9FLAO</name>
<dbReference type="Proteomes" id="UP001242342">
    <property type="component" value="Unassembled WGS sequence"/>
</dbReference>